<name>A0A3L9YD55_9FLAO</name>
<evidence type="ECO:0000313" key="3">
    <source>
        <dbReference type="Proteomes" id="UP000271339"/>
    </source>
</evidence>
<reference evidence="2 3" key="1">
    <citation type="submission" date="2018-10" db="EMBL/GenBank/DDBJ databases">
        <title>Genomic Encyclopedia of Archaeal and Bacterial Type Strains, Phase II (KMG-II): from individual species to whole genera.</title>
        <authorList>
            <person name="Goeker M."/>
        </authorList>
    </citation>
    <scope>NUCLEOTIDE SEQUENCE [LARGE SCALE GENOMIC DNA]</scope>
    <source>
        <strain evidence="2 3">DSM 23424</strain>
    </source>
</reference>
<organism evidence="2 3">
    <name type="scientific">Ulvibacter antarcticus</name>
    <dbReference type="NCBI Taxonomy" id="442714"/>
    <lineage>
        <taxon>Bacteria</taxon>
        <taxon>Pseudomonadati</taxon>
        <taxon>Bacteroidota</taxon>
        <taxon>Flavobacteriia</taxon>
        <taxon>Flavobacteriales</taxon>
        <taxon>Flavobacteriaceae</taxon>
        <taxon>Ulvibacter</taxon>
    </lineage>
</organism>
<dbReference type="EMBL" id="REFC01000013">
    <property type="protein sequence ID" value="RMA58626.1"/>
    <property type="molecule type" value="Genomic_DNA"/>
</dbReference>
<evidence type="ECO:0000313" key="2">
    <source>
        <dbReference type="EMBL" id="RMA58626.1"/>
    </source>
</evidence>
<comment type="caution">
    <text evidence="2">The sequence shown here is derived from an EMBL/GenBank/DDBJ whole genome shotgun (WGS) entry which is preliminary data.</text>
</comment>
<sequence length="52" mass="6427">MPHPKVENGRYYHLFNEILTWFEAKCQVANILIMLWFITLSFNLKPYKYEKF</sequence>
<protein>
    <submittedName>
        <fullName evidence="2">Uncharacterized protein</fullName>
    </submittedName>
</protein>
<keyword evidence="1" id="KW-0472">Membrane</keyword>
<keyword evidence="1" id="KW-1133">Transmembrane helix</keyword>
<keyword evidence="1" id="KW-0812">Transmembrane</keyword>
<dbReference type="Proteomes" id="UP000271339">
    <property type="component" value="Unassembled WGS sequence"/>
</dbReference>
<feature type="transmembrane region" description="Helical" evidence="1">
    <location>
        <begin position="27"/>
        <end position="44"/>
    </location>
</feature>
<dbReference type="AlphaFoldDB" id="A0A3L9YD55"/>
<keyword evidence="3" id="KW-1185">Reference proteome</keyword>
<proteinExistence type="predicted"/>
<accession>A0A3L9YD55</accession>
<evidence type="ECO:0000256" key="1">
    <source>
        <dbReference type="SAM" id="Phobius"/>
    </source>
</evidence>
<gene>
    <name evidence="2" type="ORF">BXY75_2000</name>
</gene>